<sequence>MRYPLFCPSIFNGFFEEFIFHRFLAEQALEFFNLLHGGSKFRGRNNLFSGGHSSKTSFLVCLRLKWHTEFGHLNRGDMLTSEQHRCSNEKKKF</sequence>
<dbReference type="HOGENOM" id="CLU_2397971_0_0_6"/>
<organism evidence="1 2">
    <name type="scientific">Shigella boydii serotype 4 (strain Sb227)</name>
    <dbReference type="NCBI Taxonomy" id="300268"/>
    <lineage>
        <taxon>Bacteria</taxon>
        <taxon>Pseudomonadati</taxon>
        <taxon>Pseudomonadota</taxon>
        <taxon>Gammaproteobacteria</taxon>
        <taxon>Enterobacterales</taxon>
        <taxon>Enterobacteriaceae</taxon>
        <taxon>Shigella</taxon>
    </lineage>
</organism>
<protein>
    <submittedName>
        <fullName evidence="1">Uncharacterized protein</fullName>
    </submittedName>
</protein>
<evidence type="ECO:0000313" key="1">
    <source>
        <dbReference type="EMBL" id="ABB65647.1"/>
    </source>
</evidence>
<dbReference type="AlphaFoldDB" id="Q322W1"/>
<dbReference type="Proteomes" id="UP000007067">
    <property type="component" value="Chromosome"/>
</dbReference>
<evidence type="ECO:0000313" key="2">
    <source>
        <dbReference type="Proteomes" id="UP000007067"/>
    </source>
</evidence>
<dbReference type="EMBL" id="CP000036">
    <property type="protein sequence ID" value="ABB65647.1"/>
    <property type="molecule type" value="Genomic_DNA"/>
</dbReference>
<dbReference type="KEGG" id="sbo:SBO_0988"/>
<gene>
    <name evidence="1" type="ordered locus">SBO_0988</name>
</gene>
<reference evidence="1 2" key="1">
    <citation type="journal article" date="2005" name="Nucleic Acids Res.">
        <title>Genome dynamics and diversity of Shigella species, the etiologic agents of bacillary dysentery.</title>
        <authorList>
            <person name="Yang F."/>
            <person name="Yang J."/>
            <person name="Zhang X."/>
            <person name="Chen L."/>
            <person name="Jiang Y."/>
            <person name="Yan Y."/>
            <person name="Tang X."/>
            <person name="Wang J."/>
            <person name="Xiong Z."/>
            <person name="Dong J."/>
            <person name="Xue Y."/>
            <person name="Zhu Y."/>
            <person name="Xu X."/>
            <person name="Sun L."/>
            <person name="Chen S."/>
            <person name="Nie H."/>
            <person name="Peng J."/>
            <person name="Xu J."/>
            <person name="Wang Y."/>
            <person name="Yuan Z."/>
            <person name="Wen Y."/>
            <person name="Yao Z."/>
            <person name="Shen Y."/>
            <person name="Qiang B."/>
            <person name="Hou Y."/>
            <person name="Yu J."/>
            <person name="Jin Q."/>
        </authorList>
    </citation>
    <scope>NUCLEOTIDE SEQUENCE [LARGE SCALE GENOMIC DNA]</scope>
    <source>
        <strain evidence="1 2">Sb227</strain>
    </source>
</reference>
<accession>Q322W1</accession>
<proteinExistence type="predicted"/>
<name>Q322W1_SHIBS</name>